<dbReference type="AlphaFoldDB" id="A0A0C3S3D6"/>
<organism evidence="1 2">
    <name type="scientific">Phlebiopsis gigantea (strain 11061_1 CR5-6)</name>
    <name type="common">White-rot fungus</name>
    <name type="synonym">Peniophora gigantea</name>
    <dbReference type="NCBI Taxonomy" id="745531"/>
    <lineage>
        <taxon>Eukaryota</taxon>
        <taxon>Fungi</taxon>
        <taxon>Dikarya</taxon>
        <taxon>Basidiomycota</taxon>
        <taxon>Agaricomycotina</taxon>
        <taxon>Agaricomycetes</taxon>
        <taxon>Polyporales</taxon>
        <taxon>Phanerochaetaceae</taxon>
        <taxon>Phlebiopsis</taxon>
    </lineage>
</organism>
<keyword evidence="2" id="KW-1185">Reference proteome</keyword>
<sequence length="89" mass="9719">MQAAIKAEVASACAFALPIGRRSQLHCCTRDALKARLMVAKGSTHRRPHNRGFTLRPPIPLAASTMIYHGTLVSPASVYSLIWHDILTP</sequence>
<dbReference type="HOGENOM" id="CLU_2455497_0_0_1"/>
<dbReference type="Proteomes" id="UP000053257">
    <property type="component" value="Unassembled WGS sequence"/>
</dbReference>
<proteinExistence type="predicted"/>
<evidence type="ECO:0000313" key="2">
    <source>
        <dbReference type="Proteomes" id="UP000053257"/>
    </source>
</evidence>
<evidence type="ECO:0000313" key="1">
    <source>
        <dbReference type="EMBL" id="KIP02345.1"/>
    </source>
</evidence>
<gene>
    <name evidence="1" type="ORF">PHLGIDRAFT_298832</name>
</gene>
<name>A0A0C3S3D6_PHLG1</name>
<reference evidence="1 2" key="1">
    <citation type="journal article" date="2014" name="PLoS Genet.">
        <title>Analysis of the Phlebiopsis gigantea genome, transcriptome and secretome provides insight into its pioneer colonization strategies of wood.</title>
        <authorList>
            <person name="Hori C."/>
            <person name="Ishida T."/>
            <person name="Igarashi K."/>
            <person name="Samejima M."/>
            <person name="Suzuki H."/>
            <person name="Master E."/>
            <person name="Ferreira P."/>
            <person name="Ruiz-Duenas F.J."/>
            <person name="Held B."/>
            <person name="Canessa P."/>
            <person name="Larrondo L.F."/>
            <person name="Schmoll M."/>
            <person name="Druzhinina I.S."/>
            <person name="Kubicek C.P."/>
            <person name="Gaskell J.A."/>
            <person name="Kersten P."/>
            <person name="St John F."/>
            <person name="Glasner J."/>
            <person name="Sabat G."/>
            <person name="Splinter BonDurant S."/>
            <person name="Syed K."/>
            <person name="Yadav J."/>
            <person name="Mgbeahuruike A.C."/>
            <person name="Kovalchuk A."/>
            <person name="Asiegbu F.O."/>
            <person name="Lackner G."/>
            <person name="Hoffmeister D."/>
            <person name="Rencoret J."/>
            <person name="Gutierrez A."/>
            <person name="Sun H."/>
            <person name="Lindquist E."/>
            <person name="Barry K."/>
            <person name="Riley R."/>
            <person name="Grigoriev I.V."/>
            <person name="Henrissat B."/>
            <person name="Kues U."/>
            <person name="Berka R.M."/>
            <person name="Martinez A.T."/>
            <person name="Covert S.F."/>
            <person name="Blanchette R.A."/>
            <person name="Cullen D."/>
        </authorList>
    </citation>
    <scope>NUCLEOTIDE SEQUENCE [LARGE SCALE GENOMIC DNA]</scope>
    <source>
        <strain evidence="1 2">11061_1 CR5-6</strain>
    </source>
</reference>
<protein>
    <submittedName>
        <fullName evidence="1">Uncharacterized protein</fullName>
    </submittedName>
</protein>
<accession>A0A0C3S3D6</accession>
<dbReference type="EMBL" id="KN840682">
    <property type="protein sequence ID" value="KIP02345.1"/>
    <property type="molecule type" value="Genomic_DNA"/>
</dbReference>